<dbReference type="KEGG" id="mci:Mesci_2853"/>
<dbReference type="PATRIC" id="fig|765698.3.peg.3334"/>
<proteinExistence type="predicted"/>
<protein>
    <submittedName>
        <fullName evidence="2">Uncharacterized protein</fullName>
    </submittedName>
</protein>
<dbReference type="HOGENOM" id="CLU_2898997_0_0_5"/>
<evidence type="ECO:0000256" key="1">
    <source>
        <dbReference type="SAM" id="MobiDB-lite"/>
    </source>
</evidence>
<sequence length="62" mass="6468">MEIEREAALPLAANAAPPQTSEIGGTDVLEVEALAVWTGLSGDEAQALINAWATACTIAWQM</sequence>
<name>E8TAV4_MESCW</name>
<dbReference type="EMBL" id="CP002447">
    <property type="protein sequence ID" value="ADV11984.1"/>
    <property type="molecule type" value="Genomic_DNA"/>
</dbReference>
<accession>E8TAV4</accession>
<gene>
    <name evidence="2" type="ordered locus">Mesci_2853</name>
</gene>
<evidence type="ECO:0000313" key="2">
    <source>
        <dbReference type="EMBL" id="ADV11984.1"/>
    </source>
</evidence>
<organism evidence="2 3">
    <name type="scientific">Mesorhizobium ciceri biovar biserrulae (strain HAMBI 2942 / LMG 23838 / WSM1271)</name>
    <dbReference type="NCBI Taxonomy" id="765698"/>
    <lineage>
        <taxon>Bacteria</taxon>
        <taxon>Pseudomonadati</taxon>
        <taxon>Pseudomonadota</taxon>
        <taxon>Alphaproteobacteria</taxon>
        <taxon>Hyphomicrobiales</taxon>
        <taxon>Phyllobacteriaceae</taxon>
        <taxon>Mesorhizobium</taxon>
    </lineage>
</organism>
<feature type="region of interest" description="Disordered" evidence="1">
    <location>
        <begin position="1"/>
        <end position="23"/>
    </location>
</feature>
<dbReference type="AlphaFoldDB" id="E8TAV4"/>
<dbReference type="RefSeq" id="WP_013530667.1">
    <property type="nucleotide sequence ID" value="NC_014923.1"/>
</dbReference>
<feature type="compositionally biased region" description="Low complexity" evidence="1">
    <location>
        <begin position="8"/>
        <end position="18"/>
    </location>
</feature>
<evidence type="ECO:0000313" key="3">
    <source>
        <dbReference type="Proteomes" id="UP000007471"/>
    </source>
</evidence>
<reference evidence="3" key="1">
    <citation type="submission" date="2011-01" db="EMBL/GenBank/DDBJ databases">
        <title>Complete sequence of chromosome of Mesorhizobium ciceri bv. biserrulae WSM1271.</title>
        <authorList>
            <person name="Lucas S."/>
            <person name="Copeland A."/>
            <person name="Lapidus A."/>
            <person name="Cheng J.-F."/>
            <person name="Goodwin L."/>
            <person name="Pitluck S."/>
            <person name="Teshima H."/>
            <person name="Detter J.C."/>
            <person name="Han C."/>
            <person name="Tapia R."/>
            <person name="Land M."/>
            <person name="Hauser L."/>
            <person name="Kyrpides N."/>
            <person name="Ivanova N."/>
            <person name="Nandasena K."/>
            <person name="Reeve W.G."/>
            <person name="Howieson J.G."/>
            <person name="O'Hara G."/>
            <person name="Tiwari R.P."/>
            <person name="Woyke T."/>
        </authorList>
    </citation>
    <scope>NUCLEOTIDE SEQUENCE [LARGE SCALE GENOMIC DNA]</scope>
    <source>
        <strain evidence="3">HAMBI 2942 / LMG 23838 / WSM1271</strain>
    </source>
</reference>
<dbReference type="Proteomes" id="UP000007471">
    <property type="component" value="Chromosome"/>
</dbReference>